<evidence type="ECO:0000313" key="1">
    <source>
        <dbReference type="EMBL" id="SIS69431.1"/>
    </source>
</evidence>
<dbReference type="AlphaFoldDB" id="A0A1N7L6K8"/>
<dbReference type="InterPro" id="IPR038194">
    <property type="entry name" value="DUF3861_sf"/>
</dbReference>
<dbReference type="OrthoDB" id="119700at2"/>
<organism evidence="1 2">
    <name type="scientific">Phaeovulum vinaykumarii</name>
    <dbReference type="NCBI Taxonomy" id="407234"/>
    <lineage>
        <taxon>Bacteria</taxon>
        <taxon>Pseudomonadati</taxon>
        <taxon>Pseudomonadota</taxon>
        <taxon>Alphaproteobacteria</taxon>
        <taxon>Rhodobacterales</taxon>
        <taxon>Paracoccaceae</taxon>
        <taxon>Phaeovulum</taxon>
    </lineage>
</organism>
<sequence length="89" mass="10179">MAKHEFRVTIEADPARDDVSPVVFNVSNHDDILGMIARFNLTEDHDRAFFVGLKLLGEAMLEDRKNPLYAEFLPQFAAFMKRLKAARQA</sequence>
<dbReference type="RefSeq" id="WP_076364511.1">
    <property type="nucleotide sequence ID" value="NZ_FTOM01000002.1"/>
</dbReference>
<accession>A0A1N7L6K8</accession>
<dbReference type="InterPro" id="IPR024476">
    <property type="entry name" value="DUF3861"/>
</dbReference>
<dbReference type="Pfam" id="PF12977">
    <property type="entry name" value="DUF3861"/>
    <property type="match status" value="1"/>
</dbReference>
<dbReference type="STRING" id="407234.SAMN05421795_102618"/>
<dbReference type="Proteomes" id="UP000186098">
    <property type="component" value="Unassembled WGS sequence"/>
</dbReference>
<dbReference type="Gene3D" id="3.10.20.850">
    <property type="entry name" value="Protein of unknown function DUF3861"/>
    <property type="match status" value="1"/>
</dbReference>
<dbReference type="EMBL" id="FTOM01000002">
    <property type="protein sequence ID" value="SIS69431.1"/>
    <property type="molecule type" value="Genomic_DNA"/>
</dbReference>
<protein>
    <recommendedName>
        <fullName evidence="3">DUF3861 family protein</fullName>
    </recommendedName>
</protein>
<reference evidence="2" key="1">
    <citation type="submission" date="2017-01" db="EMBL/GenBank/DDBJ databases">
        <authorList>
            <person name="Varghese N."/>
            <person name="Submissions S."/>
        </authorList>
    </citation>
    <scope>NUCLEOTIDE SEQUENCE [LARGE SCALE GENOMIC DNA]</scope>
    <source>
        <strain evidence="2">DSM 18714</strain>
    </source>
</reference>
<keyword evidence="2" id="KW-1185">Reference proteome</keyword>
<gene>
    <name evidence="1" type="ORF">SAMN05421795_102618</name>
</gene>
<evidence type="ECO:0000313" key="2">
    <source>
        <dbReference type="Proteomes" id="UP000186098"/>
    </source>
</evidence>
<evidence type="ECO:0008006" key="3">
    <source>
        <dbReference type="Google" id="ProtNLM"/>
    </source>
</evidence>
<proteinExistence type="predicted"/>
<name>A0A1N7L6K8_9RHOB</name>